<keyword evidence="1" id="KW-0812">Transmembrane</keyword>
<feature type="transmembrane region" description="Helical" evidence="1">
    <location>
        <begin position="12"/>
        <end position="36"/>
    </location>
</feature>
<name>A0A170ZWR6_9BACT</name>
<proteinExistence type="predicted"/>
<feature type="transmembrane region" description="Helical" evidence="1">
    <location>
        <begin position="104"/>
        <end position="126"/>
    </location>
</feature>
<dbReference type="EMBL" id="BDCR01000003">
    <property type="protein sequence ID" value="GAT63090.1"/>
    <property type="molecule type" value="Genomic_DNA"/>
</dbReference>
<keyword evidence="1" id="KW-0472">Membrane</keyword>
<accession>A0A170ZWR6</accession>
<feature type="transmembrane region" description="Helical" evidence="1">
    <location>
        <begin position="178"/>
        <end position="197"/>
    </location>
</feature>
<feature type="transmembrane region" description="Helical" evidence="1">
    <location>
        <begin position="73"/>
        <end position="97"/>
    </location>
</feature>
<feature type="transmembrane region" description="Helical" evidence="1">
    <location>
        <begin position="48"/>
        <end position="67"/>
    </location>
</feature>
<evidence type="ECO:0000313" key="2">
    <source>
        <dbReference type="EMBL" id="GAT63090.1"/>
    </source>
</evidence>
<sequence length="296" mass="33056">MLPIAMCIGIIFYRFFTELSFITPYLIFAMLFITYCKLSIKELRFEKFHFFLLAIQLFGSIAVYLTLRGFNPLVAQGSMICVLAPTATSAAVITGMLGGSVASLTAYSILSNLCVAIFAPIIFSFIGEHSNFTFFESFLYILKEVFPLLILPLVFAFTLEKLAPKVKLKIQALHGWSFYLWALALTIVVGKTVSFIMKQPADNYAVEIIMAASTFFICIGQFLAGRKIGKRYDKTVTGGQGLGQKNTVLTIWMALSYLDPISSIGPGAYVLWQNIVNSYQLWRKQRSQAQPDDGRS</sequence>
<reference evidence="3" key="1">
    <citation type="submission" date="2016-04" db="EMBL/GenBank/DDBJ databases">
        <title>Draft genome sequence of Paludibacter jiangxiensis strain NM7.</title>
        <authorList>
            <person name="Qiu Y."/>
            <person name="Matsuura N."/>
            <person name="Ohashi A."/>
            <person name="Tourlousse M.D."/>
            <person name="Sekiguchi Y."/>
        </authorList>
    </citation>
    <scope>NUCLEOTIDE SEQUENCE [LARGE SCALE GENOMIC DNA]</scope>
    <source>
        <strain evidence="3">NM7</strain>
    </source>
</reference>
<gene>
    <name evidence="2" type="ORF">PJIAN_3402</name>
</gene>
<reference evidence="3" key="2">
    <citation type="journal article" date="2017" name="Genome Announc.">
        <title>Draft genome sequence of Paludibacter jiangxiensis NM7(T), a propionate-producing fermentative bacterium.</title>
        <authorList>
            <person name="Qiu Y.-L."/>
            <person name="Tourlousse D.M."/>
            <person name="Matsuura N."/>
            <person name="Ohashi A."/>
            <person name="Sekiguchi Y."/>
        </authorList>
    </citation>
    <scope>NUCLEOTIDE SEQUENCE [LARGE SCALE GENOMIC DNA]</scope>
    <source>
        <strain evidence="3">NM7</strain>
    </source>
</reference>
<dbReference type="STRING" id="681398.PJIAN_3402"/>
<keyword evidence="1" id="KW-1133">Transmembrane helix</keyword>
<feature type="transmembrane region" description="Helical" evidence="1">
    <location>
        <begin position="138"/>
        <end position="157"/>
    </location>
</feature>
<dbReference type="Gene3D" id="1.20.1530.20">
    <property type="match status" value="1"/>
</dbReference>
<organism evidence="2 3">
    <name type="scientific">Paludibacter jiangxiensis</name>
    <dbReference type="NCBI Taxonomy" id="681398"/>
    <lineage>
        <taxon>Bacteria</taxon>
        <taxon>Pseudomonadati</taxon>
        <taxon>Bacteroidota</taxon>
        <taxon>Bacteroidia</taxon>
        <taxon>Bacteroidales</taxon>
        <taxon>Paludibacteraceae</taxon>
        <taxon>Paludibacter</taxon>
    </lineage>
</organism>
<evidence type="ECO:0000313" key="3">
    <source>
        <dbReference type="Proteomes" id="UP000076586"/>
    </source>
</evidence>
<dbReference type="AlphaFoldDB" id="A0A170ZWR6"/>
<keyword evidence="3" id="KW-1185">Reference proteome</keyword>
<evidence type="ECO:0000256" key="1">
    <source>
        <dbReference type="SAM" id="Phobius"/>
    </source>
</evidence>
<feature type="transmembrane region" description="Helical" evidence="1">
    <location>
        <begin position="203"/>
        <end position="224"/>
    </location>
</feature>
<dbReference type="Proteomes" id="UP000076586">
    <property type="component" value="Unassembled WGS sequence"/>
</dbReference>
<dbReference type="InterPro" id="IPR038770">
    <property type="entry name" value="Na+/solute_symporter_sf"/>
</dbReference>
<protein>
    <submittedName>
        <fullName evidence="2">Bile acid:Na+ symporter, BASS family</fullName>
    </submittedName>
</protein>
<comment type="caution">
    <text evidence="2">The sequence shown here is derived from an EMBL/GenBank/DDBJ whole genome shotgun (WGS) entry which is preliminary data.</text>
</comment>